<dbReference type="PANTHER" id="PTHR42912:SF93">
    <property type="entry name" value="N6-ADENOSINE-METHYLTRANSFERASE TMT1A"/>
    <property type="match status" value="1"/>
</dbReference>
<dbReference type="SUPFAM" id="SSF53335">
    <property type="entry name" value="S-adenosyl-L-methionine-dependent methyltransferases"/>
    <property type="match status" value="1"/>
</dbReference>
<organism evidence="3 4">
    <name type="scientific">Cytospora mali</name>
    <name type="common">Apple Valsa canker fungus</name>
    <name type="synonym">Valsa mali</name>
    <dbReference type="NCBI Taxonomy" id="578113"/>
    <lineage>
        <taxon>Eukaryota</taxon>
        <taxon>Fungi</taxon>
        <taxon>Dikarya</taxon>
        <taxon>Ascomycota</taxon>
        <taxon>Pezizomycotina</taxon>
        <taxon>Sordariomycetes</taxon>
        <taxon>Sordariomycetidae</taxon>
        <taxon>Diaporthales</taxon>
        <taxon>Cytosporaceae</taxon>
        <taxon>Cytospora</taxon>
    </lineage>
</organism>
<dbReference type="Pfam" id="PF13847">
    <property type="entry name" value="Methyltransf_31"/>
    <property type="match status" value="1"/>
</dbReference>
<feature type="region of interest" description="Disordered" evidence="1">
    <location>
        <begin position="1"/>
        <end position="25"/>
    </location>
</feature>
<evidence type="ECO:0000256" key="1">
    <source>
        <dbReference type="SAM" id="MobiDB-lite"/>
    </source>
</evidence>
<evidence type="ECO:0000313" key="3">
    <source>
        <dbReference type="EMBL" id="KUI69747.1"/>
    </source>
</evidence>
<gene>
    <name evidence="3" type="ORF">VM1G_05656</name>
</gene>
<evidence type="ECO:0000259" key="2">
    <source>
        <dbReference type="Pfam" id="PF13847"/>
    </source>
</evidence>
<dbReference type="OrthoDB" id="10017101at2759"/>
<reference evidence="3" key="1">
    <citation type="submission" date="2014-12" db="EMBL/GenBank/DDBJ databases">
        <title>Genome Sequence of Valsa Canker Pathogens Uncovers a Specific Adaption of Colonization on Woody Bark.</title>
        <authorList>
            <person name="Yin Z."/>
            <person name="Liu H."/>
            <person name="Gao X."/>
            <person name="Li Z."/>
            <person name="Song N."/>
            <person name="Ke X."/>
            <person name="Dai Q."/>
            <person name="Wu Y."/>
            <person name="Sun Y."/>
            <person name="Xu J.-R."/>
            <person name="Kang Z.K."/>
            <person name="Wang L."/>
            <person name="Huang L."/>
        </authorList>
    </citation>
    <scope>NUCLEOTIDE SEQUENCE [LARGE SCALE GENOMIC DNA]</scope>
    <source>
        <strain evidence="3">03-8</strain>
    </source>
</reference>
<proteinExistence type="predicted"/>
<sequence>MKGWSQNKQIVEMNKTTPNVKPESGYKFGYSQSTTSSHASRTIYTDAAFVIPYIKPHHRILDVGSGPGTITIGFAVLADEAKGGCVIGVDTGEEVVSSATQLARERGFPDEVMKFQRGNVLEGLPFPDESFDVVFTSQTLIHLAPAPKAPVDALKEIRRVLKPDGLLAARDAASIKYHPFCDELQRKLTDRMFAVVGTSEPCGMHMPEYLRAAGWDLDNDIASGKVIVGGGTTVLAGGENARWWLGTMGGRFKKGDPFRESWLRYGFTDEECDEAKTLLEKWAESENPWYGVLQSEVLAWK</sequence>
<dbReference type="Proteomes" id="UP000078559">
    <property type="component" value="Chromosome 5"/>
</dbReference>
<dbReference type="InterPro" id="IPR029063">
    <property type="entry name" value="SAM-dependent_MTases_sf"/>
</dbReference>
<evidence type="ECO:0000313" key="4">
    <source>
        <dbReference type="Proteomes" id="UP000078559"/>
    </source>
</evidence>
<dbReference type="SMR" id="A0A194W0E8"/>
<keyword evidence="4" id="KW-1185">Reference proteome</keyword>
<feature type="domain" description="Methyltransferase" evidence="2">
    <location>
        <begin position="55"/>
        <end position="180"/>
    </location>
</feature>
<dbReference type="Gene3D" id="3.40.50.150">
    <property type="entry name" value="Vaccinia Virus protein VP39"/>
    <property type="match status" value="1"/>
</dbReference>
<dbReference type="InterPro" id="IPR050508">
    <property type="entry name" value="Methyltransf_Superfamily"/>
</dbReference>
<dbReference type="CDD" id="cd02440">
    <property type="entry name" value="AdoMet_MTases"/>
    <property type="match status" value="1"/>
</dbReference>
<accession>A0A194W0E8</accession>
<feature type="compositionally biased region" description="Polar residues" evidence="1">
    <location>
        <begin position="1"/>
        <end position="19"/>
    </location>
</feature>
<dbReference type="EMBL" id="CM003102">
    <property type="protein sequence ID" value="KUI69747.1"/>
    <property type="molecule type" value="Genomic_DNA"/>
</dbReference>
<dbReference type="InterPro" id="IPR025714">
    <property type="entry name" value="Methyltranfer_dom"/>
</dbReference>
<dbReference type="GO" id="GO:0008168">
    <property type="term" value="F:methyltransferase activity"/>
    <property type="evidence" value="ECO:0007669"/>
    <property type="project" value="TreeGrafter"/>
</dbReference>
<dbReference type="PANTHER" id="PTHR42912">
    <property type="entry name" value="METHYLTRANSFERASE"/>
    <property type="match status" value="1"/>
</dbReference>
<dbReference type="AlphaFoldDB" id="A0A194W0E8"/>
<protein>
    <recommendedName>
        <fullName evidence="2">Methyltransferase domain-containing protein</fullName>
    </recommendedName>
</protein>
<name>A0A194W0E8_CYTMA</name>